<dbReference type="Proteomes" id="UP000006683">
    <property type="component" value="Chromosome"/>
</dbReference>
<keyword evidence="1" id="KW-0805">Transcription regulation</keyword>
<dbReference type="GO" id="GO:0003677">
    <property type="term" value="F:DNA binding"/>
    <property type="evidence" value="ECO:0007669"/>
    <property type="project" value="UniProtKB-KW"/>
</dbReference>
<dbReference type="InterPro" id="IPR036388">
    <property type="entry name" value="WH-like_DNA-bd_sf"/>
</dbReference>
<dbReference type="EMBL" id="CP002209">
    <property type="protein sequence ID" value="ADN77396.1"/>
    <property type="molecule type" value="Genomic_DNA"/>
</dbReference>
<dbReference type="PRINTS" id="PR00038">
    <property type="entry name" value="HTHLUXR"/>
</dbReference>
<gene>
    <name evidence="5" type="ordered locus">Fbal_3197</name>
</gene>
<dbReference type="InterPro" id="IPR016032">
    <property type="entry name" value="Sig_transdc_resp-reg_C-effctor"/>
</dbReference>
<sequence>MMHAAVSQYVFSGNPSWSNMLVSGLSTIFTQHQFHQVTHLETLWDLKDNDLVIYDKASLGNPASQLISPLERGGKWLIVNSDPLNDESAVGFIALGFSGLIVRDYTLEMLPRAIRALLADQLWFSREAMSSSLKQLVNVGGHCGHSVNVLGAQYQLSAKEQQVFHYLLQGKSNKEIALGMNISLSTVKNHVSNILQKTHKQSRHQLTTLLLDGPGEKRQALSVPA</sequence>
<dbReference type="GeneID" id="67183414"/>
<evidence type="ECO:0000256" key="3">
    <source>
        <dbReference type="ARBA" id="ARBA00023163"/>
    </source>
</evidence>
<evidence type="ECO:0000313" key="6">
    <source>
        <dbReference type="Proteomes" id="UP000006683"/>
    </source>
</evidence>
<evidence type="ECO:0000256" key="2">
    <source>
        <dbReference type="ARBA" id="ARBA00023125"/>
    </source>
</evidence>
<dbReference type="GO" id="GO:0006355">
    <property type="term" value="P:regulation of DNA-templated transcription"/>
    <property type="evidence" value="ECO:0007669"/>
    <property type="project" value="InterPro"/>
</dbReference>
<keyword evidence="3" id="KW-0804">Transcription</keyword>
<evidence type="ECO:0000259" key="4">
    <source>
        <dbReference type="PROSITE" id="PS50043"/>
    </source>
</evidence>
<dbReference type="PANTHER" id="PTHR44688:SF16">
    <property type="entry name" value="DNA-BINDING TRANSCRIPTIONAL ACTIVATOR DEVR_DOSR"/>
    <property type="match status" value="1"/>
</dbReference>
<accession>E1SVU5</accession>
<dbReference type="Pfam" id="PF00196">
    <property type="entry name" value="GerE"/>
    <property type="match status" value="1"/>
</dbReference>
<evidence type="ECO:0000313" key="5">
    <source>
        <dbReference type="EMBL" id="ADN77396.1"/>
    </source>
</evidence>
<dbReference type="HOGENOM" id="CLU_1304448_0_0_6"/>
<dbReference type="PROSITE" id="PS50043">
    <property type="entry name" value="HTH_LUXR_2"/>
    <property type="match status" value="1"/>
</dbReference>
<dbReference type="SUPFAM" id="SSF46894">
    <property type="entry name" value="C-terminal effector domain of the bipartite response regulators"/>
    <property type="match status" value="1"/>
</dbReference>
<dbReference type="STRING" id="550540.Fbal_3197"/>
<dbReference type="eggNOG" id="COG2197">
    <property type="taxonomic scope" value="Bacteria"/>
</dbReference>
<dbReference type="Gene3D" id="1.10.10.10">
    <property type="entry name" value="Winged helix-like DNA-binding domain superfamily/Winged helix DNA-binding domain"/>
    <property type="match status" value="1"/>
</dbReference>
<dbReference type="InterPro" id="IPR000792">
    <property type="entry name" value="Tscrpt_reg_LuxR_C"/>
</dbReference>
<feature type="domain" description="HTH luxR-type" evidence="4">
    <location>
        <begin position="149"/>
        <end position="214"/>
    </location>
</feature>
<dbReference type="PROSITE" id="PS00622">
    <property type="entry name" value="HTH_LUXR_1"/>
    <property type="match status" value="1"/>
</dbReference>
<dbReference type="RefSeq" id="WP_013346702.1">
    <property type="nucleotide sequence ID" value="NC_014541.1"/>
</dbReference>
<dbReference type="Gene3D" id="3.40.50.2300">
    <property type="match status" value="1"/>
</dbReference>
<dbReference type="PANTHER" id="PTHR44688">
    <property type="entry name" value="DNA-BINDING TRANSCRIPTIONAL ACTIVATOR DEVR_DOSR"/>
    <property type="match status" value="1"/>
</dbReference>
<dbReference type="KEGG" id="fbl:Fbal_3197"/>
<organism evidence="5 6">
    <name type="scientific">Ferrimonas balearica (strain DSM 9799 / CCM 4581 / KCTC 23876 / PAT)</name>
    <dbReference type="NCBI Taxonomy" id="550540"/>
    <lineage>
        <taxon>Bacteria</taxon>
        <taxon>Pseudomonadati</taxon>
        <taxon>Pseudomonadota</taxon>
        <taxon>Gammaproteobacteria</taxon>
        <taxon>Alteromonadales</taxon>
        <taxon>Ferrimonadaceae</taxon>
        <taxon>Ferrimonas</taxon>
    </lineage>
</organism>
<dbReference type="SMART" id="SM00421">
    <property type="entry name" value="HTH_LUXR"/>
    <property type="match status" value="1"/>
</dbReference>
<proteinExistence type="predicted"/>
<keyword evidence="2" id="KW-0238">DNA-binding</keyword>
<reference evidence="5 6" key="1">
    <citation type="journal article" date="2010" name="Stand. Genomic Sci.">
        <title>Complete genome sequence of Ferrimonas balearica type strain (PAT).</title>
        <authorList>
            <person name="Nolan M."/>
            <person name="Sikorski J."/>
            <person name="Davenport K."/>
            <person name="Lucas S."/>
            <person name="Glavina Del Rio T."/>
            <person name="Tice H."/>
            <person name="Cheng J."/>
            <person name="Goodwin L."/>
            <person name="Pitluck S."/>
            <person name="Liolios K."/>
            <person name="Ivanova N."/>
            <person name="Mavromatis K."/>
            <person name="Ovchinnikova G."/>
            <person name="Pati A."/>
            <person name="Chen A."/>
            <person name="Palaniappan K."/>
            <person name="Land M."/>
            <person name="Hauser L."/>
            <person name="Chang Y."/>
            <person name="Jeffries C."/>
            <person name="Tapia R."/>
            <person name="Brettin T."/>
            <person name="Detter J."/>
            <person name="Han C."/>
            <person name="Yasawong M."/>
            <person name="Rohde M."/>
            <person name="Tindall B."/>
            <person name="Goker M."/>
            <person name="Woyke T."/>
            <person name="Bristow J."/>
            <person name="Eisen J."/>
            <person name="Markowitz V."/>
            <person name="Hugenholtz P."/>
            <person name="Kyrpides N."/>
            <person name="Klenk H."/>
            <person name="Lapidus A."/>
        </authorList>
    </citation>
    <scope>NUCLEOTIDE SEQUENCE [LARGE SCALE GENOMIC DNA]</scope>
    <source>
        <strain evidence="6">DSM 9799 / CCM 4581 / KCTC 23876 / PAT</strain>
    </source>
</reference>
<name>E1SVU5_FERBD</name>
<dbReference type="AlphaFoldDB" id="E1SVU5"/>
<evidence type="ECO:0000256" key="1">
    <source>
        <dbReference type="ARBA" id="ARBA00023015"/>
    </source>
</evidence>
<protein>
    <submittedName>
        <fullName evidence="5">Transcriptional regulator, LuxR family</fullName>
    </submittedName>
</protein>
<dbReference type="CDD" id="cd06170">
    <property type="entry name" value="LuxR_C_like"/>
    <property type="match status" value="1"/>
</dbReference>
<keyword evidence="6" id="KW-1185">Reference proteome</keyword>